<dbReference type="GO" id="GO:0046103">
    <property type="term" value="P:inosine biosynthetic process"/>
    <property type="evidence" value="ECO:0007669"/>
    <property type="project" value="TreeGrafter"/>
</dbReference>
<proteinExistence type="inferred from homology"/>
<comment type="cofactor">
    <cofactor evidence="1">
        <name>Zn(2+)</name>
        <dbReference type="ChEBI" id="CHEBI:29105"/>
    </cofactor>
</comment>
<dbReference type="InterPro" id="IPR032466">
    <property type="entry name" value="Metal_Hydrolase"/>
</dbReference>
<evidence type="ECO:0000256" key="1">
    <source>
        <dbReference type="ARBA" id="ARBA00001947"/>
    </source>
</evidence>
<evidence type="ECO:0000256" key="5">
    <source>
        <dbReference type="ARBA" id="ARBA00022801"/>
    </source>
</evidence>
<keyword evidence="6" id="KW-0862">Zinc</keyword>
<keyword evidence="5 8" id="KW-0378">Hydrolase</keyword>
<evidence type="ECO:0000256" key="6">
    <source>
        <dbReference type="ARBA" id="ARBA00022833"/>
    </source>
</evidence>
<feature type="domain" description="Adenosine deaminase" evidence="7">
    <location>
        <begin position="12"/>
        <end position="336"/>
    </location>
</feature>
<evidence type="ECO:0000259" key="7">
    <source>
        <dbReference type="Pfam" id="PF00962"/>
    </source>
</evidence>
<evidence type="ECO:0000313" key="9">
    <source>
        <dbReference type="Proteomes" id="UP001056756"/>
    </source>
</evidence>
<dbReference type="AlphaFoldDB" id="A0A9J6ZBK0"/>
<keyword evidence="4" id="KW-0479">Metal-binding</keyword>
<dbReference type="GO" id="GO:0043103">
    <property type="term" value="P:hypoxanthine salvage"/>
    <property type="evidence" value="ECO:0007669"/>
    <property type="project" value="TreeGrafter"/>
</dbReference>
<sequence>MTLTYEQLQQMPKVELHLHLDGSILPATLIELAAEQNMSLPTTDVSQLLSYMTVPEQCEDLNQYLSTFDFVLPFTQTANALERIAFEIVQQCAEQNVRYVEVRFAPQLHVNKGLTVADAYRHVIAGLQRGEQQFDVVARCIGICLRGHSSEQNMEVVEEAAAFIGKGLVAVDLAGAEALYPPSLYREIFEKAGQLNLPITIHAGEAGGAQNIDVSVHELGASRIGHGVRLQEDANIFNDINNFHIPLEFCPISNLQTKAIEGWEQYPLVQYMNSGIIVTVNTDNLTVSNTNLTKEFWTLQQELSLSFEQIVQLQYNAVHAVFLEQSAKAAFIEKMEDELKRWKTIIGV</sequence>
<dbReference type="PANTHER" id="PTHR11409:SF43">
    <property type="entry name" value="ADENOSINE DEAMINASE"/>
    <property type="match status" value="1"/>
</dbReference>
<name>A0A9J6ZBK0_9BACL</name>
<dbReference type="GO" id="GO:0006154">
    <property type="term" value="P:adenosine catabolic process"/>
    <property type="evidence" value="ECO:0007669"/>
    <property type="project" value="TreeGrafter"/>
</dbReference>
<dbReference type="NCBIfam" id="TIGR01430">
    <property type="entry name" value="aden_deam"/>
    <property type="match status" value="1"/>
</dbReference>
<dbReference type="GO" id="GO:0046872">
    <property type="term" value="F:metal ion binding"/>
    <property type="evidence" value="ECO:0007669"/>
    <property type="project" value="UniProtKB-KW"/>
</dbReference>
<evidence type="ECO:0000256" key="4">
    <source>
        <dbReference type="ARBA" id="ARBA00022723"/>
    </source>
</evidence>
<dbReference type="GO" id="GO:0004000">
    <property type="term" value="F:adenosine deaminase activity"/>
    <property type="evidence" value="ECO:0007669"/>
    <property type="project" value="UniProtKB-ARBA"/>
</dbReference>
<dbReference type="GO" id="GO:0005829">
    <property type="term" value="C:cytosol"/>
    <property type="evidence" value="ECO:0007669"/>
    <property type="project" value="TreeGrafter"/>
</dbReference>
<dbReference type="Gene3D" id="3.20.20.140">
    <property type="entry name" value="Metal-dependent hydrolases"/>
    <property type="match status" value="1"/>
</dbReference>
<comment type="similarity">
    <text evidence="2">Belongs to the metallo-dependent hydrolases superfamily. Adenosine and AMP deaminases family.</text>
</comment>
<gene>
    <name evidence="8" type="primary">add</name>
    <name evidence="8" type="ORF">NAG76_17010</name>
</gene>
<dbReference type="InterPro" id="IPR001365">
    <property type="entry name" value="A_deaminase_dom"/>
</dbReference>
<reference evidence="8" key="1">
    <citation type="submission" date="2022-05" db="EMBL/GenBank/DDBJ databases">
        <title>Novel bacterial taxa in a minimal lignocellulolytic consortium and its capacity to transform plastics disclosed by genome-resolved metagenomics.</title>
        <authorList>
            <person name="Rodriguez C.A.D."/>
            <person name="Diaz-Garcia L."/>
            <person name="Herrera K."/>
            <person name="Tarazona N.A."/>
            <person name="Sproer C."/>
            <person name="Overmann J."/>
            <person name="Jimenez D.J."/>
        </authorList>
    </citation>
    <scope>NUCLEOTIDE SEQUENCE</scope>
    <source>
        <strain evidence="8">MAG5</strain>
    </source>
</reference>
<dbReference type="SUPFAM" id="SSF51556">
    <property type="entry name" value="Metallo-dependent hydrolases"/>
    <property type="match status" value="1"/>
</dbReference>
<dbReference type="EC" id="3.5.4.4" evidence="3"/>
<dbReference type="PANTHER" id="PTHR11409">
    <property type="entry name" value="ADENOSINE DEAMINASE"/>
    <property type="match status" value="1"/>
</dbReference>
<dbReference type="KEGG" id="plig:NAG76_17010"/>
<evidence type="ECO:0000256" key="3">
    <source>
        <dbReference type="ARBA" id="ARBA00012784"/>
    </source>
</evidence>
<evidence type="ECO:0000313" key="8">
    <source>
        <dbReference type="EMBL" id="URN93517.1"/>
    </source>
</evidence>
<dbReference type="Pfam" id="PF00962">
    <property type="entry name" value="A_deaminase"/>
    <property type="match status" value="1"/>
</dbReference>
<evidence type="ECO:0000256" key="2">
    <source>
        <dbReference type="ARBA" id="ARBA00006676"/>
    </source>
</evidence>
<dbReference type="Proteomes" id="UP001056756">
    <property type="component" value="Chromosome"/>
</dbReference>
<accession>A0A9J6ZBK0</accession>
<dbReference type="InterPro" id="IPR006330">
    <property type="entry name" value="Ado/ade_deaminase"/>
</dbReference>
<dbReference type="EMBL" id="CP097899">
    <property type="protein sequence ID" value="URN93517.1"/>
    <property type="molecule type" value="Genomic_DNA"/>
</dbReference>
<organism evidence="8 9">
    <name type="scientific">Candidatus Pristimantibacillus lignocellulolyticus</name>
    <dbReference type="NCBI Taxonomy" id="2994561"/>
    <lineage>
        <taxon>Bacteria</taxon>
        <taxon>Bacillati</taxon>
        <taxon>Bacillota</taxon>
        <taxon>Bacilli</taxon>
        <taxon>Bacillales</taxon>
        <taxon>Paenibacillaceae</taxon>
        <taxon>Candidatus Pristimantibacillus</taxon>
    </lineage>
</organism>
<protein>
    <recommendedName>
        <fullName evidence="3">adenosine deaminase</fullName>
        <ecNumber evidence="3">3.5.4.4</ecNumber>
    </recommendedName>
</protein>